<name>A0ABU3V449_9ACTN</name>
<evidence type="ECO:0000313" key="1">
    <source>
        <dbReference type="EMBL" id="MDU9000951.1"/>
    </source>
</evidence>
<protein>
    <submittedName>
        <fullName evidence="1">Uncharacterized protein</fullName>
    </submittedName>
</protein>
<accession>A0ABU3V449</accession>
<dbReference type="Proteomes" id="UP001257627">
    <property type="component" value="Unassembled WGS sequence"/>
</dbReference>
<keyword evidence="2" id="KW-1185">Reference proteome</keyword>
<organism evidence="1 2">
    <name type="scientific">Streptomyces mirabilis</name>
    <dbReference type="NCBI Taxonomy" id="68239"/>
    <lineage>
        <taxon>Bacteria</taxon>
        <taxon>Bacillati</taxon>
        <taxon>Actinomycetota</taxon>
        <taxon>Actinomycetes</taxon>
        <taxon>Kitasatosporales</taxon>
        <taxon>Streptomycetaceae</taxon>
        <taxon>Streptomyces</taxon>
    </lineage>
</organism>
<dbReference type="EMBL" id="JARAKF010000002">
    <property type="protein sequence ID" value="MDU9000951.1"/>
    <property type="molecule type" value="Genomic_DNA"/>
</dbReference>
<proteinExistence type="predicted"/>
<evidence type="ECO:0000313" key="2">
    <source>
        <dbReference type="Proteomes" id="UP001257627"/>
    </source>
</evidence>
<gene>
    <name evidence="1" type="ORF">PU648_53505</name>
</gene>
<reference evidence="1 2" key="1">
    <citation type="submission" date="2023-02" db="EMBL/GenBank/DDBJ databases">
        <authorList>
            <person name="Maleckis M."/>
        </authorList>
    </citation>
    <scope>NUCLEOTIDE SEQUENCE [LARGE SCALE GENOMIC DNA]</scope>
    <source>
        <strain evidence="1 2">P8-A2</strain>
    </source>
</reference>
<sequence>MVHHLHRKMSPADFVQGARVWMAVLRDQHAEEYRELLLELSQQEQQPA</sequence>
<dbReference type="RefSeq" id="WP_164404803.1">
    <property type="nucleotide sequence ID" value="NZ_JAPEMK010000003.1"/>
</dbReference>
<comment type="caution">
    <text evidence="1">The sequence shown here is derived from an EMBL/GenBank/DDBJ whole genome shotgun (WGS) entry which is preliminary data.</text>
</comment>